<evidence type="ECO:0000256" key="9">
    <source>
        <dbReference type="ARBA" id="ARBA00023242"/>
    </source>
</evidence>
<keyword evidence="9" id="KW-0539">Nucleus</keyword>
<comment type="pathway">
    <text evidence="2">Protein modification; protein sumoylation.</text>
</comment>
<feature type="compositionally biased region" description="Polar residues" evidence="11">
    <location>
        <begin position="809"/>
        <end position="821"/>
    </location>
</feature>
<evidence type="ECO:0000256" key="8">
    <source>
        <dbReference type="ARBA" id="ARBA00022833"/>
    </source>
</evidence>
<dbReference type="InterPro" id="IPR004181">
    <property type="entry name" value="Znf_MIZ"/>
</dbReference>
<dbReference type="InterPro" id="IPR003034">
    <property type="entry name" value="SAP_dom"/>
</dbReference>
<evidence type="ECO:0000259" key="13">
    <source>
        <dbReference type="PROSITE" id="PS51044"/>
    </source>
</evidence>
<dbReference type="Gene3D" id="3.30.40.10">
    <property type="entry name" value="Zinc/RING finger domain, C3HC4 (zinc finger)"/>
    <property type="match status" value="2"/>
</dbReference>
<protein>
    <recommendedName>
        <fullName evidence="16">E3 SUMO-protein ligase SIZ1</fullName>
    </recommendedName>
</protein>
<dbReference type="SUPFAM" id="SSF57903">
    <property type="entry name" value="FYVE/PHD zinc finger"/>
    <property type="match status" value="1"/>
</dbReference>
<evidence type="ECO:0000256" key="7">
    <source>
        <dbReference type="ARBA" id="ARBA00022786"/>
    </source>
</evidence>
<proteinExistence type="inferred from homology"/>
<evidence type="ECO:0000259" key="12">
    <source>
        <dbReference type="PROSITE" id="PS50800"/>
    </source>
</evidence>
<dbReference type="PANTHER" id="PTHR10782:SF102">
    <property type="entry name" value="E3 SUMO-PROTEIN LIGASE SIZ1"/>
    <property type="match status" value="1"/>
</dbReference>
<accession>A0A9D4X3T1</accession>
<evidence type="ECO:0000256" key="11">
    <source>
        <dbReference type="SAM" id="MobiDB-lite"/>
    </source>
</evidence>
<dbReference type="PROSITE" id="PS01359">
    <property type="entry name" value="ZF_PHD_1"/>
    <property type="match status" value="1"/>
</dbReference>
<dbReference type="GO" id="GO:0008270">
    <property type="term" value="F:zinc ion binding"/>
    <property type="evidence" value="ECO:0007669"/>
    <property type="project" value="UniProtKB-KW"/>
</dbReference>
<keyword evidence="8" id="KW-0862">Zinc</keyword>
<dbReference type="GO" id="GO:0005634">
    <property type="term" value="C:nucleus"/>
    <property type="evidence" value="ECO:0007669"/>
    <property type="project" value="UniProtKB-SubCell"/>
</dbReference>
<dbReference type="CDD" id="cd16792">
    <property type="entry name" value="SP-RING_Siz-like"/>
    <property type="match status" value="1"/>
</dbReference>
<comment type="similarity">
    <text evidence="3">Belongs to the PIAS family.</text>
</comment>
<dbReference type="InterPro" id="IPR019786">
    <property type="entry name" value="Zinc_finger_PHD-type_CS"/>
</dbReference>
<dbReference type="InterPro" id="IPR011011">
    <property type="entry name" value="Znf_FYVE_PHD"/>
</dbReference>
<dbReference type="SMART" id="SM00513">
    <property type="entry name" value="SAP"/>
    <property type="match status" value="1"/>
</dbReference>
<evidence type="ECO:0000256" key="3">
    <source>
        <dbReference type="ARBA" id="ARBA00005383"/>
    </source>
</evidence>
<dbReference type="GO" id="GO:0016925">
    <property type="term" value="P:protein sumoylation"/>
    <property type="evidence" value="ECO:0007669"/>
    <property type="project" value="TreeGrafter"/>
</dbReference>
<dbReference type="Pfam" id="PF02891">
    <property type="entry name" value="zf-MIZ"/>
    <property type="match status" value="1"/>
</dbReference>
<comment type="subcellular location">
    <subcellularLocation>
        <location evidence="1">Nucleus</location>
    </subcellularLocation>
</comment>
<feature type="region of interest" description="Disordered" evidence="11">
    <location>
        <begin position="798"/>
        <end position="860"/>
    </location>
</feature>
<dbReference type="SUPFAM" id="SSF68906">
    <property type="entry name" value="SAP domain"/>
    <property type="match status" value="1"/>
</dbReference>
<dbReference type="Proteomes" id="UP001058974">
    <property type="component" value="Chromosome 5"/>
</dbReference>
<keyword evidence="6 10" id="KW-0863">Zinc-finger</keyword>
<feature type="compositionally biased region" description="Low complexity" evidence="11">
    <location>
        <begin position="828"/>
        <end position="838"/>
    </location>
</feature>
<feature type="domain" description="SAP" evidence="12">
    <location>
        <begin position="11"/>
        <end position="45"/>
    </location>
</feature>
<dbReference type="InterPro" id="IPR001965">
    <property type="entry name" value="Znf_PHD"/>
</dbReference>
<evidence type="ECO:0000256" key="6">
    <source>
        <dbReference type="ARBA" id="ARBA00022771"/>
    </source>
</evidence>
<evidence type="ECO:0000313" key="15">
    <source>
        <dbReference type="Proteomes" id="UP001058974"/>
    </source>
</evidence>
<dbReference type="GO" id="GO:0000785">
    <property type="term" value="C:chromatin"/>
    <property type="evidence" value="ECO:0007669"/>
    <property type="project" value="TreeGrafter"/>
</dbReference>
<sequence length="913" mass="99490">MDLVSRCQEKLTYLRVKDLKDVLTEVGLSKQGKKQDLIDRILSILTDEQVFRICAKKKNILGKAQVVKIVDDTYSKLQVSVATDLASKGQGASDSRNVRSKGEVDDSFLADMKVRCVCGSSMETDLLIKCEDSKCPVSQHLNCVVIPDKPTKGMPPIPDTFYCEICRLSRADPFSVSMTHPLFPVKLTTTRIPTDGSNPVQSVEKTFLITRATKDLVLKPDFDIQAWCMLLNDKVPFRMQWPQHTNLLVNGCDVRAISRPGSQLLGANGRDDGAIITSKIKEGINKISLTSCDARIFCFGVRIIKKRSVQQILNMIPKEFNGERFEDALARVCCRVGGGNSAGEADSDSDLEVVSDTISINLRCPMSGSRMKIAGRFKPCVHIGCFDLEIFVEMNRRSRKWQCPICLKNYALENIIIDPYFNRITSMMKNCGEEFTEVEVKPDGYWRVKAKNESECRELGNLSEWHSPDGFVSVSTSGEDRRVETLNVKKEGVSDSPTGIRLGIRKNCNGVWEVSKPKDTNTSSDDRLNADLGNNEVVVIQMSSSGTGSGLDGDDRSVNQSGGGHVEYSTTNGIELDSLCHTNAGSNYGYTIPNTSAPMANAEVIVLSDSEDDDILLSPTVGCNNNNNQTDDPVDAYSVPPPGNINPYAEDHNIGGNPCLEVFGNPSEGDFGIPSLWPLHSETQATSGFQLFSSEVDVSDALVHGDINCSSSLNSYTLAPNTGLGSNTLIPNSSTDPSDTDLNGGLLDNPLALGGEDPSLQIFLPTRPAESSVQHELEDHNGVSNGVYTEDWVSLRLGGGAGGSNGDGSTPNDLNSRPQITSREDATDSLTDTASLLLGKNDAGSDKESRKRSYGPFSFPRQKRSVRPRLNLSIDSDSEMLAATVSVIYADIFRVVLMTHDSAVLSRWAGIQI</sequence>
<name>A0A9D4X3T1_PEA</name>
<dbReference type="InterPro" id="IPR031141">
    <property type="entry name" value="SIZ1/2_SP-RING"/>
</dbReference>
<evidence type="ECO:0000256" key="1">
    <source>
        <dbReference type="ARBA" id="ARBA00004123"/>
    </source>
</evidence>
<keyword evidence="15" id="KW-1185">Reference proteome</keyword>
<evidence type="ECO:0008006" key="16">
    <source>
        <dbReference type="Google" id="ProtNLM"/>
    </source>
</evidence>
<dbReference type="PROSITE" id="PS50800">
    <property type="entry name" value="SAP"/>
    <property type="match status" value="1"/>
</dbReference>
<dbReference type="Gramene" id="Psat05G0767200-T1">
    <property type="protein sequence ID" value="KAI5413157.1"/>
    <property type="gene ID" value="KIW84_057672"/>
</dbReference>
<dbReference type="InterPro" id="IPR013083">
    <property type="entry name" value="Znf_RING/FYVE/PHD"/>
</dbReference>
<evidence type="ECO:0000313" key="14">
    <source>
        <dbReference type="EMBL" id="KAI5413157.1"/>
    </source>
</evidence>
<dbReference type="InterPro" id="IPR036361">
    <property type="entry name" value="SAP_dom_sf"/>
</dbReference>
<organism evidence="14 15">
    <name type="scientific">Pisum sativum</name>
    <name type="common">Garden pea</name>
    <name type="synonym">Lathyrus oleraceus</name>
    <dbReference type="NCBI Taxonomy" id="3888"/>
    <lineage>
        <taxon>Eukaryota</taxon>
        <taxon>Viridiplantae</taxon>
        <taxon>Streptophyta</taxon>
        <taxon>Embryophyta</taxon>
        <taxon>Tracheophyta</taxon>
        <taxon>Spermatophyta</taxon>
        <taxon>Magnoliopsida</taxon>
        <taxon>eudicotyledons</taxon>
        <taxon>Gunneridae</taxon>
        <taxon>Pentapetalae</taxon>
        <taxon>rosids</taxon>
        <taxon>fabids</taxon>
        <taxon>Fabales</taxon>
        <taxon>Fabaceae</taxon>
        <taxon>Papilionoideae</taxon>
        <taxon>50 kb inversion clade</taxon>
        <taxon>NPAAA clade</taxon>
        <taxon>Hologalegina</taxon>
        <taxon>IRL clade</taxon>
        <taxon>Fabeae</taxon>
        <taxon>Lathyrus</taxon>
    </lineage>
</organism>
<dbReference type="EMBL" id="JAMSHJ010000005">
    <property type="protein sequence ID" value="KAI5413157.1"/>
    <property type="molecule type" value="Genomic_DNA"/>
</dbReference>
<dbReference type="SMART" id="SM00249">
    <property type="entry name" value="PHD"/>
    <property type="match status" value="1"/>
</dbReference>
<gene>
    <name evidence="14" type="ORF">KIW84_057672</name>
</gene>
<evidence type="ECO:0000256" key="5">
    <source>
        <dbReference type="ARBA" id="ARBA00022723"/>
    </source>
</evidence>
<evidence type="ECO:0000256" key="4">
    <source>
        <dbReference type="ARBA" id="ARBA00022679"/>
    </source>
</evidence>
<feature type="domain" description="SP-RING-type" evidence="13">
    <location>
        <begin position="347"/>
        <end position="430"/>
    </location>
</feature>
<feature type="region of interest" description="Disordered" evidence="11">
    <location>
        <begin position="728"/>
        <end position="751"/>
    </location>
</feature>
<comment type="caution">
    <text evidence="14">The sequence shown here is derived from an EMBL/GenBank/DDBJ whole genome shotgun (WGS) entry which is preliminary data.</text>
</comment>
<dbReference type="PROSITE" id="PS51044">
    <property type="entry name" value="ZF_SP_RING"/>
    <property type="match status" value="1"/>
</dbReference>
<dbReference type="Gene3D" id="1.10.720.30">
    <property type="entry name" value="SAP domain"/>
    <property type="match status" value="1"/>
</dbReference>
<dbReference type="Pfam" id="PF02037">
    <property type="entry name" value="SAP"/>
    <property type="match status" value="1"/>
</dbReference>
<evidence type="ECO:0000256" key="10">
    <source>
        <dbReference type="PROSITE-ProRule" id="PRU00452"/>
    </source>
</evidence>
<reference evidence="14 15" key="1">
    <citation type="journal article" date="2022" name="Nat. Genet.">
        <title>Improved pea reference genome and pan-genome highlight genomic features and evolutionary characteristics.</title>
        <authorList>
            <person name="Yang T."/>
            <person name="Liu R."/>
            <person name="Luo Y."/>
            <person name="Hu S."/>
            <person name="Wang D."/>
            <person name="Wang C."/>
            <person name="Pandey M.K."/>
            <person name="Ge S."/>
            <person name="Xu Q."/>
            <person name="Li N."/>
            <person name="Li G."/>
            <person name="Huang Y."/>
            <person name="Saxena R.K."/>
            <person name="Ji Y."/>
            <person name="Li M."/>
            <person name="Yan X."/>
            <person name="He Y."/>
            <person name="Liu Y."/>
            <person name="Wang X."/>
            <person name="Xiang C."/>
            <person name="Varshney R.K."/>
            <person name="Ding H."/>
            <person name="Gao S."/>
            <person name="Zong X."/>
        </authorList>
    </citation>
    <scope>NUCLEOTIDE SEQUENCE [LARGE SCALE GENOMIC DNA]</scope>
    <source>
        <strain evidence="14 15">cv. Zhongwan 6</strain>
    </source>
</reference>
<dbReference type="AlphaFoldDB" id="A0A9D4X3T1"/>
<dbReference type="CDD" id="cd15570">
    <property type="entry name" value="PHD_Bye1p_SIZ1_like"/>
    <property type="match status" value="1"/>
</dbReference>
<feature type="compositionally biased region" description="Polar residues" evidence="11">
    <location>
        <begin position="728"/>
        <end position="741"/>
    </location>
</feature>
<keyword evidence="5" id="KW-0479">Metal-binding</keyword>
<keyword evidence="7" id="KW-0833">Ubl conjugation pathway</keyword>
<dbReference type="PANTHER" id="PTHR10782">
    <property type="entry name" value="ZINC FINGER MIZ DOMAIN-CONTAINING PROTEIN"/>
    <property type="match status" value="1"/>
</dbReference>
<evidence type="ECO:0000256" key="2">
    <source>
        <dbReference type="ARBA" id="ARBA00004718"/>
    </source>
</evidence>
<dbReference type="GO" id="GO:0061665">
    <property type="term" value="F:SUMO ligase activity"/>
    <property type="evidence" value="ECO:0007669"/>
    <property type="project" value="TreeGrafter"/>
</dbReference>
<keyword evidence="4" id="KW-0808">Transferase</keyword>